<organism evidence="1 2">
    <name type="scientific">Aureobasidium vineae</name>
    <dbReference type="NCBI Taxonomy" id="2773715"/>
    <lineage>
        <taxon>Eukaryota</taxon>
        <taxon>Fungi</taxon>
        <taxon>Dikarya</taxon>
        <taxon>Ascomycota</taxon>
        <taxon>Pezizomycotina</taxon>
        <taxon>Dothideomycetes</taxon>
        <taxon>Dothideomycetidae</taxon>
        <taxon>Dothideales</taxon>
        <taxon>Saccotheciaceae</taxon>
        <taxon>Aureobasidium</taxon>
    </lineage>
</organism>
<name>A0A9N8PEH1_9PEZI</name>
<dbReference type="Proteomes" id="UP000716446">
    <property type="component" value="Unassembled WGS sequence"/>
</dbReference>
<accession>A0A9N8PEH1</accession>
<proteinExistence type="predicted"/>
<dbReference type="EMBL" id="CAIJEN010000013">
    <property type="protein sequence ID" value="CAD0091870.1"/>
    <property type="molecule type" value="Genomic_DNA"/>
</dbReference>
<protein>
    <submittedName>
        <fullName evidence="1">Uncharacterized protein</fullName>
    </submittedName>
</protein>
<gene>
    <name evidence="1" type="ORF">AWRI4619_LOCUS6911</name>
</gene>
<feature type="non-terminal residue" evidence="1">
    <location>
        <position position="1"/>
    </location>
</feature>
<evidence type="ECO:0000313" key="2">
    <source>
        <dbReference type="Proteomes" id="UP000716446"/>
    </source>
</evidence>
<comment type="caution">
    <text evidence="1">The sequence shown here is derived from an EMBL/GenBank/DDBJ whole genome shotgun (WGS) entry which is preliminary data.</text>
</comment>
<evidence type="ECO:0000313" key="1">
    <source>
        <dbReference type="EMBL" id="CAD0091870.1"/>
    </source>
</evidence>
<keyword evidence="2" id="KW-1185">Reference proteome</keyword>
<reference evidence="1" key="1">
    <citation type="submission" date="2020-06" db="EMBL/GenBank/DDBJ databases">
        <authorList>
            <person name="Onetto C."/>
        </authorList>
    </citation>
    <scope>NUCLEOTIDE SEQUENCE</scope>
</reference>
<dbReference type="AlphaFoldDB" id="A0A9N8PEH1"/>
<sequence>GHYDFSYLRIDFSNNLNVRDSASTPRSLSISKTLLVSLTLRLLLEAATLFARSSSPTSFSVASLWYNIDATDLPTICTHARHGTIETDSSRSTSSMSVVDQALRAEITAQIGNMHVLLSSQKSCILSNNLVMNVRITEVVVVEIEQKLEEAFAIAVRA</sequence>